<accession>A0A918DV75</accession>
<evidence type="ECO:0000313" key="3">
    <source>
        <dbReference type="Proteomes" id="UP000599578"/>
    </source>
</evidence>
<comment type="caution">
    <text evidence="2">The sequence shown here is derived from an EMBL/GenBank/DDBJ whole genome shotgun (WGS) entry which is preliminary data.</text>
</comment>
<keyword evidence="3" id="KW-1185">Reference proteome</keyword>
<evidence type="ECO:0000313" key="2">
    <source>
        <dbReference type="EMBL" id="GGO83490.1"/>
    </source>
</evidence>
<reference evidence="2 3" key="1">
    <citation type="journal article" date="2014" name="Int. J. Syst. Evol. Microbiol.">
        <title>Complete genome sequence of Corynebacterium casei LMG S-19264T (=DSM 44701T), isolated from a smear-ripened cheese.</title>
        <authorList>
            <consortium name="US DOE Joint Genome Institute (JGI-PGF)"/>
            <person name="Walter F."/>
            <person name="Albersmeier A."/>
            <person name="Kalinowski J."/>
            <person name="Ruckert C."/>
        </authorList>
    </citation>
    <scope>NUCLEOTIDE SEQUENCE [LARGE SCALE GENOMIC DNA]</scope>
    <source>
        <strain evidence="2 3">CGMCC 1.7286</strain>
    </source>
</reference>
<feature type="chain" id="PRO_5037734733" description="3-phosphoglycerate kinase" evidence="1">
    <location>
        <begin position="25"/>
        <end position="116"/>
    </location>
</feature>
<keyword evidence="1" id="KW-0732">Signal</keyword>
<organism evidence="2 3">
    <name type="scientific">Marinobacterium nitratireducens</name>
    <dbReference type="NCBI Taxonomy" id="518897"/>
    <lineage>
        <taxon>Bacteria</taxon>
        <taxon>Pseudomonadati</taxon>
        <taxon>Pseudomonadota</taxon>
        <taxon>Gammaproteobacteria</taxon>
        <taxon>Oceanospirillales</taxon>
        <taxon>Oceanospirillaceae</taxon>
        <taxon>Marinobacterium</taxon>
    </lineage>
</organism>
<evidence type="ECO:0000256" key="1">
    <source>
        <dbReference type="SAM" id="SignalP"/>
    </source>
</evidence>
<gene>
    <name evidence="2" type="ORF">GCM10011348_27390</name>
</gene>
<name>A0A918DV75_9GAMM</name>
<dbReference type="Proteomes" id="UP000599578">
    <property type="component" value="Unassembled WGS sequence"/>
</dbReference>
<evidence type="ECO:0008006" key="4">
    <source>
        <dbReference type="Google" id="ProtNLM"/>
    </source>
</evidence>
<dbReference type="RefSeq" id="WP_188861171.1">
    <property type="nucleotide sequence ID" value="NZ_BMLT01000006.1"/>
</dbReference>
<proteinExistence type="predicted"/>
<feature type="signal peptide" evidence="1">
    <location>
        <begin position="1"/>
        <end position="24"/>
    </location>
</feature>
<dbReference type="EMBL" id="BMLT01000006">
    <property type="protein sequence ID" value="GGO83490.1"/>
    <property type="molecule type" value="Genomic_DNA"/>
</dbReference>
<sequence>MSTLLTLSGLLLMLSQAGTAAASAYPNASAFPIELEQQLHELDVGVEAGSSENMAWIRLANAEPRSVHCAATFRNGPEIARTRQTTIEPGQTTVLSDAVHRPVLKMRIRVECNPTS</sequence>
<dbReference type="AlphaFoldDB" id="A0A918DV75"/>
<protein>
    <recommendedName>
        <fullName evidence="4">3-phosphoglycerate kinase</fullName>
    </recommendedName>
</protein>